<gene>
    <name evidence="3" type="ORF">K444DRAFT_615085</name>
</gene>
<feature type="transmembrane region" description="Helical" evidence="2">
    <location>
        <begin position="60"/>
        <end position="81"/>
    </location>
</feature>
<reference evidence="3 4" key="1">
    <citation type="submission" date="2016-04" db="EMBL/GenBank/DDBJ databases">
        <title>A degradative enzymes factory behind the ericoid mycorrhizal symbiosis.</title>
        <authorList>
            <consortium name="DOE Joint Genome Institute"/>
            <person name="Martino E."/>
            <person name="Morin E."/>
            <person name="Grelet G."/>
            <person name="Kuo A."/>
            <person name="Kohler A."/>
            <person name="Daghino S."/>
            <person name="Barry K."/>
            <person name="Choi C."/>
            <person name="Cichocki N."/>
            <person name="Clum A."/>
            <person name="Copeland A."/>
            <person name="Hainaut M."/>
            <person name="Haridas S."/>
            <person name="Labutti K."/>
            <person name="Lindquist E."/>
            <person name="Lipzen A."/>
            <person name="Khouja H.-R."/>
            <person name="Murat C."/>
            <person name="Ohm R."/>
            <person name="Olson A."/>
            <person name="Spatafora J."/>
            <person name="Veneault-Fourrey C."/>
            <person name="Henrissat B."/>
            <person name="Grigoriev I."/>
            <person name="Martin F."/>
            <person name="Perotto S."/>
        </authorList>
    </citation>
    <scope>NUCLEOTIDE SEQUENCE [LARGE SCALE GENOMIC DNA]</scope>
    <source>
        <strain evidence="3 4">E</strain>
    </source>
</reference>
<accession>A0A2J6T3S9</accession>
<feature type="compositionally biased region" description="Polar residues" evidence="1">
    <location>
        <begin position="38"/>
        <end position="47"/>
    </location>
</feature>
<dbReference type="RefSeq" id="XP_024734592.1">
    <property type="nucleotide sequence ID" value="XM_024880653.1"/>
</dbReference>
<protein>
    <recommendedName>
        <fullName evidence="5">Apple domain-containing protein</fullName>
    </recommendedName>
</protein>
<evidence type="ECO:0000313" key="4">
    <source>
        <dbReference type="Proteomes" id="UP000235371"/>
    </source>
</evidence>
<sequence>MAHHEGYDAPELRVFDGLHPIGSAQDVYKSHKPDEATSWGTPVQNQGMEAPKPKKWRTRLVIAGVLALGVILGGAIIGGAVGGTAAVRKKTDAVTTAIASYSSTSSSSTGSPTSSSTISVATGTLGVTTDCPSSNGTTHAPLATIGSPGSYTFVKHCGFDTSGGSILADAFVPSFNDCIDMCSDFNYDGQSGAACFTVTFRVDHTRPVNCWAKGSGTSLVPSTGAASAFRQ</sequence>
<proteinExistence type="predicted"/>
<dbReference type="GeneID" id="36588730"/>
<dbReference type="OrthoDB" id="5358884at2759"/>
<evidence type="ECO:0008006" key="5">
    <source>
        <dbReference type="Google" id="ProtNLM"/>
    </source>
</evidence>
<keyword evidence="4" id="KW-1185">Reference proteome</keyword>
<organism evidence="3 4">
    <name type="scientific">Hyaloscypha bicolor E</name>
    <dbReference type="NCBI Taxonomy" id="1095630"/>
    <lineage>
        <taxon>Eukaryota</taxon>
        <taxon>Fungi</taxon>
        <taxon>Dikarya</taxon>
        <taxon>Ascomycota</taxon>
        <taxon>Pezizomycotina</taxon>
        <taxon>Leotiomycetes</taxon>
        <taxon>Helotiales</taxon>
        <taxon>Hyaloscyphaceae</taxon>
        <taxon>Hyaloscypha</taxon>
        <taxon>Hyaloscypha bicolor</taxon>
    </lineage>
</organism>
<evidence type="ECO:0000256" key="2">
    <source>
        <dbReference type="SAM" id="Phobius"/>
    </source>
</evidence>
<name>A0A2J6T3S9_9HELO</name>
<keyword evidence="2" id="KW-0472">Membrane</keyword>
<evidence type="ECO:0000313" key="3">
    <source>
        <dbReference type="EMBL" id="PMD57688.1"/>
    </source>
</evidence>
<dbReference type="Proteomes" id="UP000235371">
    <property type="component" value="Unassembled WGS sequence"/>
</dbReference>
<feature type="region of interest" description="Disordered" evidence="1">
    <location>
        <begin position="32"/>
        <end position="52"/>
    </location>
</feature>
<evidence type="ECO:0000256" key="1">
    <source>
        <dbReference type="SAM" id="MobiDB-lite"/>
    </source>
</evidence>
<dbReference type="InParanoid" id="A0A2J6T3S9"/>
<dbReference type="AlphaFoldDB" id="A0A2J6T3S9"/>
<dbReference type="EMBL" id="KZ613846">
    <property type="protein sequence ID" value="PMD57688.1"/>
    <property type="molecule type" value="Genomic_DNA"/>
</dbReference>
<dbReference type="STRING" id="1095630.A0A2J6T3S9"/>
<keyword evidence="2" id="KW-1133">Transmembrane helix</keyword>
<keyword evidence="2" id="KW-0812">Transmembrane</keyword>